<dbReference type="AlphaFoldDB" id="A0A9P9DHL7"/>
<proteinExistence type="predicted"/>
<gene>
    <name evidence="1" type="ORF">B0J11DRAFT_64141</name>
</gene>
<evidence type="ECO:0008006" key="3">
    <source>
        <dbReference type="Google" id="ProtNLM"/>
    </source>
</evidence>
<evidence type="ECO:0000313" key="2">
    <source>
        <dbReference type="Proteomes" id="UP000700596"/>
    </source>
</evidence>
<dbReference type="EMBL" id="JAGMWT010000011">
    <property type="protein sequence ID" value="KAH7119590.1"/>
    <property type="molecule type" value="Genomic_DNA"/>
</dbReference>
<accession>A0A9P9DHL7</accession>
<keyword evidence="2" id="KW-1185">Reference proteome</keyword>
<sequence>MGLLDLPLEVLDEVIALSLPEGIEALAVTCKAVYQRAGSRIHQHNTLKREWRHARITRSPQSNALHLLHAIDRTPLVADYIESLTLSEGTDTALIDANAGASIDFRTQEEAMERIKSKVIESGWAERAGVDSHEWWETLKNEDTLNAQDHDAEAPMCTVVALLAQLPNLTTLRLSPAWSTFGRYVETDQITQNMLAILGVMVEHANAGNEPSRPLAKLTTVLPFMPEGYEERAGLQALQPFMPLESLKQLYAVSCIAVDDGYTGIPFAWRSRGQICSLTRIELAYCCMDAEGISALISRTPYLEVFKYSHQTKWHGCLHDWNPGTFNAALAQHCGQTINELALTIDTLYGDIENGASSFLSFPNLQRLEVDVLIFCGPPVESGQRRGTNGTLPSGQKPWNHEDIPCIGSMLPDNIVEVHINTDYPDPDEHALFALLKNIKPQRAERLKKLDKVIIRQAGADTARKMVEKAEVTLVVFSEEDVSRDMLPQWKRDFASRVGGI</sequence>
<comment type="caution">
    <text evidence="1">The sequence shown here is derived from an EMBL/GenBank/DDBJ whole genome shotgun (WGS) entry which is preliminary data.</text>
</comment>
<dbReference type="Proteomes" id="UP000700596">
    <property type="component" value="Unassembled WGS sequence"/>
</dbReference>
<evidence type="ECO:0000313" key="1">
    <source>
        <dbReference type="EMBL" id="KAH7119590.1"/>
    </source>
</evidence>
<protein>
    <recommendedName>
        <fullName evidence="3">F-box domain-containing protein</fullName>
    </recommendedName>
</protein>
<reference evidence="1" key="1">
    <citation type="journal article" date="2021" name="Nat. Commun.">
        <title>Genetic determinants of endophytism in the Arabidopsis root mycobiome.</title>
        <authorList>
            <person name="Mesny F."/>
            <person name="Miyauchi S."/>
            <person name="Thiergart T."/>
            <person name="Pickel B."/>
            <person name="Atanasova L."/>
            <person name="Karlsson M."/>
            <person name="Huettel B."/>
            <person name="Barry K.W."/>
            <person name="Haridas S."/>
            <person name="Chen C."/>
            <person name="Bauer D."/>
            <person name="Andreopoulos W."/>
            <person name="Pangilinan J."/>
            <person name="LaButti K."/>
            <person name="Riley R."/>
            <person name="Lipzen A."/>
            <person name="Clum A."/>
            <person name="Drula E."/>
            <person name="Henrissat B."/>
            <person name="Kohler A."/>
            <person name="Grigoriev I.V."/>
            <person name="Martin F.M."/>
            <person name="Hacquard S."/>
        </authorList>
    </citation>
    <scope>NUCLEOTIDE SEQUENCE</scope>
    <source>
        <strain evidence="1">MPI-CAGE-CH-0243</strain>
    </source>
</reference>
<dbReference type="OrthoDB" id="5421601at2759"/>
<organism evidence="1 2">
    <name type="scientific">Dendryphion nanum</name>
    <dbReference type="NCBI Taxonomy" id="256645"/>
    <lineage>
        <taxon>Eukaryota</taxon>
        <taxon>Fungi</taxon>
        <taxon>Dikarya</taxon>
        <taxon>Ascomycota</taxon>
        <taxon>Pezizomycotina</taxon>
        <taxon>Dothideomycetes</taxon>
        <taxon>Pleosporomycetidae</taxon>
        <taxon>Pleosporales</taxon>
        <taxon>Torulaceae</taxon>
        <taxon>Dendryphion</taxon>
    </lineage>
</organism>
<name>A0A9P9DHL7_9PLEO</name>